<keyword evidence="3" id="KW-1185">Reference proteome</keyword>
<dbReference type="EMBL" id="CP062983">
    <property type="protein sequence ID" value="QPC82790.1"/>
    <property type="molecule type" value="Genomic_DNA"/>
</dbReference>
<gene>
    <name evidence="2" type="ORF">G4Y79_24415</name>
</gene>
<dbReference type="InterPro" id="IPR036498">
    <property type="entry name" value="Nfu/NifU_N_sf"/>
</dbReference>
<reference evidence="2 3" key="1">
    <citation type="submission" date="2020-02" db="EMBL/GenBank/DDBJ databases">
        <authorList>
            <person name="Zheng R.K."/>
            <person name="Sun C.M."/>
        </authorList>
    </citation>
    <scope>NUCLEOTIDE SEQUENCE [LARGE SCALE GENOMIC DNA]</scope>
    <source>
        <strain evidence="3">rifampicinis</strain>
    </source>
</reference>
<dbReference type="KEGG" id="pmet:G4Y79_24415"/>
<dbReference type="AlphaFoldDB" id="A0A7S8E9F2"/>
<dbReference type="RefSeq" id="WP_195170859.1">
    <property type="nucleotide sequence ID" value="NZ_CP062983.1"/>
</dbReference>
<dbReference type="Gene3D" id="3.30.1370.70">
    <property type="entry name" value="Scaffold protein Nfu/NifU, N-terminal domain"/>
    <property type="match status" value="1"/>
</dbReference>
<name>A0A7S8E9F2_9CHLR</name>
<dbReference type="Pfam" id="PF08712">
    <property type="entry name" value="Nfu_N"/>
    <property type="match status" value="1"/>
</dbReference>
<accession>A0A7S8E9F2</accession>
<sequence length="92" mass="10544">MPEYVTFEMETTDDPDVRLLYINQTLTEEPEIYPTAEEGALGSPIAQLLCIDIEGIAALTIQPDHLIITRQPDMDWTMLIDDVRDALRDFYL</sequence>
<organism evidence="2 3">
    <name type="scientific">Phototrophicus methaneseepsis</name>
    <dbReference type="NCBI Taxonomy" id="2710758"/>
    <lineage>
        <taxon>Bacteria</taxon>
        <taxon>Bacillati</taxon>
        <taxon>Chloroflexota</taxon>
        <taxon>Candidatus Thermofontia</taxon>
        <taxon>Phototrophicales</taxon>
        <taxon>Phototrophicaceae</taxon>
        <taxon>Phototrophicus</taxon>
    </lineage>
</organism>
<dbReference type="SUPFAM" id="SSF110836">
    <property type="entry name" value="Hypothetical protein SAV1430"/>
    <property type="match status" value="1"/>
</dbReference>
<protein>
    <submittedName>
        <fullName evidence="2">NifU N-terminal domain-containing protein</fullName>
    </submittedName>
</protein>
<dbReference type="InterPro" id="IPR014824">
    <property type="entry name" value="Nfu/NifU_N"/>
</dbReference>
<dbReference type="Proteomes" id="UP000594468">
    <property type="component" value="Chromosome"/>
</dbReference>
<proteinExistence type="predicted"/>
<evidence type="ECO:0000313" key="3">
    <source>
        <dbReference type="Proteomes" id="UP000594468"/>
    </source>
</evidence>
<feature type="domain" description="Scaffold protein Nfu/NifU N-terminal" evidence="1">
    <location>
        <begin position="8"/>
        <end position="91"/>
    </location>
</feature>
<evidence type="ECO:0000313" key="2">
    <source>
        <dbReference type="EMBL" id="QPC82790.1"/>
    </source>
</evidence>
<evidence type="ECO:0000259" key="1">
    <source>
        <dbReference type="Pfam" id="PF08712"/>
    </source>
</evidence>